<keyword evidence="5 9" id="KW-0812">Transmembrane</keyword>
<evidence type="ECO:0000256" key="4">
    <source>
        <dbReference type="ARBA" id="ARBA00022679"/>
    </source>
</evidence>
<feature type="region of interest" description="Disordered" evidence="8">
    <location>
        <begin position="108"/>
        <end position="146"/>
    </location>
</feature>
<organism evidence="11 12">
    <name type="scientific">Caballeronia catudaia</name>
    <dbReference type="NCBI Taxonomy" id="1777136"/>
    <lineage>
        <taxon>Bacteria</taxon>
        <taxon>Pseudomonadati</taxon>
        <taxon>Pseudomonadota</taxon>
        <taxon>Betaproteobacteria</taxon>
        <taxon>Burkholderiales</taxon>
        <taxon>Burkholderiaceae</taxon>
        <taxon>Caballeronia</taxon>
    </lineage>
</organism>
<keyword evidence="6 9" id="KW-1133">Transmembrane helix</keyword>
<evidence type="ECO:0000313" key="11">
    <source>
        <dbReference type="EMBL" id="SAK48380.1"/>
    </source>
</evidence>
<dbReference type="Pfam" id="PF02397">
    <property type="entry name" value="Bac_transf"/>
    <property type="match status" value="1"/>
</dbReference>
<dbReference type="PANTHER" id="PTHR30576">
    <property type="entry name" value="COLANIC BIOSYNTHESIS UDP-GLUCOSE LIPID CARRIER TRANSFERASE"/>
    <property type="match status" value="1"/>
</dbReference>
<feature type="compositionally biased region" description="Basic and acidic residues" evidence="8">
    <location>
        <begin position="136"/>
        <end position="146"/>
    </location>
</feature>
<accession>A0A157ZSB4</accession>
<comment type="caution">
    <text evidence="11">The sequence shown here is derived from an EMBL/GenBank/DDBJ whole genome shotgun (WGS) entry which is preliminary data.</text>
</comment>
<sequence>MIAGRQTTEGIRGRSRCRCATHHRLRHRSSLHNGDTDALCPRRDDRHLRAGGRGLNAQRLPRRCRRTCLISDLNAQTQLQLSGDFEPGTAMALVSKVWQPVSDESESFDALHESRLGSNPLESAGRNSIGSSMNDQPEHTGDKEAIPSDASHQTIAWQIPHENCASGTAGEGATVSDIAKRTIDILGSSTLLVVLLPILIGIGLIVLSDGGHAIFGHQRIGRGGRTFRCLKFRSMINNADAVLTDFLAKNPQAREEWNRDFKLRNDIRITPIGRILRRTSLDELPQLWNVLRGDMSLVGPRPVVDKELPRYGQDARYYLMVKPGMTGLWQVSGRNDVDYATRVSLDVSYVKERSVLLDVSILLRTFKVVFEKDGAY</sequence>
<keyword evidence="7 9" id="KW-0472">Membrane</keyword>
<protein>
    <submittedName>
        <fullName evidence="11">Transmembrane sugar transferase</fullName>
    </submittedName>
</protein>
<name>A0A157ZSB4_9BURK</name>
<keyword evidence="3" id="KW-1003">Cell membrane</keyword>
<reference evidence="11" key="1">
    <citation type="submission" date="2016-01" db="EMBL/GenBank/DDBJ databases">
        <authorList>
            <person name="Peeters C."/>
        </authorList>
    </citation>
    <scope>NUCLEOTIDE SEQUENCE [LARGE SCALE GENOMIC DNA]</scope>
    <source>
        <strain evidence="11">LMG 29318</strain>
    </source>
</reference>
<feature type="domain" description="Bacterial sugar transferase" evidence="10">
    <location>
        <begin position="180"/>
        <end position="370"/>
    </location>
</feature>
<dbReference type="InterPro" id="IPR003362">
    <property type="entry name" value="Bact_transf"/>
</dbReference>
<feature type="compositionally biased region" description="Polar residues" evidence="8">
    <location>
        <begin position="116"/>
        <end position="135"/>
    </location>
</feature>
<dbReference type="GO" id="GO:0016780">
    <property type="term" value="F:phosphotransferase activity, for other substituted phosphate groups"/>
    <property type="evidence" value="ECO:0007669"/>
    <property type="project" value="TreeGrafter"/>
</dbReference>
<evidence type="ECO:0000256" key="7">
    <source>
        <dbReference type="ARBA" id="ARBA00023136"/>
    </source>
</evidence>
<evidence type="ECO:0000256" key="3">
    <source>
        <dbReference type="ARBA" id="ARBA00022475"/>
    </source>
</evidence>
<proteinExistence type="inferred from homology"/>
<comment type="similarity">
    <text evidence="2">Belongs to the bacterial sugar transferase family.</text>
</comment>
<dbReference type="EMBL" id="FCOF02000004">
    <property type="protein sequence ID" value="SAK48380.1"/>
    <property type="molecule type" value="Genomic_DNA"/>
</dbReference>
<evidence type="ECO:0000313" key="12">
    <source>
        <dbReference type="Proteomes" id="UP000054870"/>
    </source>
</evidence>
<feature type="transmembrane region" description="Helical" evidence="9">
    <location>
        <begin position="185"/>
        <end position="207"/>
    </location>
</feature>
<evidence type="ECO:0000256" key="5">
    <source>
        <dbReference type="ARBA" id="ARBA00022692"/>
    </source>
</evidence>
<evidence type="ECO:0000256" key="1">
    <source>
        <dbReference type="ARBA" id="ARBA00004236"/>
    </source>
</evidence>
<evidence type="ECO:0000256" key="8">
    <source>
        <dbReference type="SAM" id="MobiDB-lite"/>
    </source>
</evidence>
<dbReference type="AlphaFoldDB" id="A0A157ZSB4"/>
<evidence type="ECO:0000259" key="10">
    <source>
        <dbReference type="Pfam" id="PF02397"/>
    </source>
</evidence>
<dbReference type="PANTHER" id="PTHR30576:SF4">
    <property type="entry name" value="UNDECAPRENYL-PHOSPHATE GALACTOSE PHOSPHOTRANSFERASE"/>
    <property type="match status" value="1"/>
</dbReference>
<dbReference type="GO" id="GO:0005886">
    <property type="term" value="C:plasma membrane"/>
    <property type="evidence" value="ECO:0007669"/>
    <property type="project" value="UniProtKB-SubCell"/>
</dbReference>
<keyword evidence="12" id="KW-1185">Reference proteome</keyword>
<gene>
    <name evidence="11" type="ORF">AWB75_01129</name>
</gene>
<evidence type="ECO:0000256" key="9">
    <source>
        <dbReference type="SAM" id="Phobius"/>
    </source>
</evidence>
<dbReference type="Proteomes" id="UP000054870">
    <property type="component" value="Unassembled WGS sequence"/>
</dbReference>
<comment type="subcellular location">
    <subcellularLocation>
        <location evidence="1">Cell membrane</location>
    </subcellularLocation>
</comment>
<evidence type="ECO:0000256" key="6">
    <source>
        <dbReference type="ARBA" id="ARBA00022989"/>
    </source>
</evidence>
<keyword evidence="4 11" id="KW-0808">Transferase</keyword>
<evidence type="ECO:0000256" key="2">
    <source>
        <dbReference type="ARBA" id="ARBA00006464"/>
    </source>
</evidence>